<proteinExistence type="predicted"/>
<keyword evidence="2" id="KW-1185">Reference proteome</keyword>
<dbReference type="EMBL" id="CM037623">
    <property type="protein sequence ID" value="KAH7987989.1"/>
    <property type="molecule type" value="Genomic_DNA"/>
</dbReference>
<comment type="caution">
    <text evidence="1">The sequence shown here is derived from an EMBL/GenBank/DDBJ whole genome shotgun (WGS) entry which is preliminary data.</text>
</comment>
<accession>A0ACB8E6M3</accession>
<sequence>MSDQVGSDSTVLPVDLEHLRTVKADRHHRFCQENHCSSHFVSAKTGDSVFLCFQRIAADILDVKLNRAEIEQSQNPTLPSAMAGEMLGLNLSGTSE</sequence>
<evidence type="ECO:0000313" key="1">
    <source>
        <dbReference type="EMBL" id="KAH7987989.1"/>
    </source>
</evidence>
<reference evidence="1" key="1">
    <citation type="submission" date="2021-08" db="EMBL/GenBank/DDBJ databases">
        <title>The first chromosome-level gecko genome reveals the dynamic sex chromosomes of Neotropical dwarf geckos (Sphaerodactylidae: Sphaerodactylus).</title>
        <authorList>
            <person name="Pinto B.J."/>
            <person name="Keating S.E."/>
            <person name="Gamble T."/>
        </authorList>
    </citation>
    <scope>NUCLEOTIDE SEQUENCE</scope>
    <source>
        <strain evidence="1">TG3544</strain>
    </source>
</reference>
<gene>
    <name evidence="1" type="primary">RAB28</name>
    <name evidence="1" type="ORF">K3G42_002878</name>
</gene>
<dbReference type="Proteomes" id="UP000827872">
    <property type="component" value="Linkage Group LG10"/>
</dbReference>
<evidence type="ECO:0000313" key="2">
    <source>
        <dbReference type="Proteomes" id="UP000827872"/>
    </source>
</evidence>
<organism evidence="1 2">
    <name type="scientific">Sphaerodactylus townsendi</name>
    <dbReference type="NCBI Taxonomy" id="933632"/>
    <lineage>
        <taxon>Eukaryota</taxon>
        <taxon>Metazoa</taxon>
        <taxon>Chordata</taxon>
        <taxon>Craniata</taxon>
        <taxon>Vertebrata</taxon>
        <taxon>Euteleostomi</taxon>
        <taxon>Lepidosauria</taxon>
        <taxon>Squamata</taxon>
        <taxon>Bifurcata</taxon>
        <taxon>Gekkota</taxon>
        <taxon>Sphaerodactylidae</taxon>
        <taxon>Sphaerodactylus</taxon>
    </lineage>
</organism>
<name>A0ACB8E6M3_9SAUR</name>
<protein>
    <submittedName>
        <fullName evidence="1">Ras- protein Rab-28</fullName>
    </submittedName>
</protein>